<keyword evidence="4" id="KW-1185">Reference proteome</keyword>
<gene>
    <name evidence="3" type="ORF">Dda_3517</name>
</gene>
<feature type="signal peptide" evidence="2">
    <location>
        <begin position="1"/>
        <end position="15"/>
    </location>
</feature>
<sequence length="71" mass="7637">MVLMISVMIAAVIYNLTFDGGCTKAVKIVVASKVLPHLPAEQSKMEAEEKDNREDGAQSARRADAGGDEKM</sequence>
<accession>A0AAD6IYK3</accession>
<evidence type="ECO:0000256" key="1">
    <source>
        <dbReference type="SAM" id="MobiDB-lite"/>
    </source>
</evidence>
<proteinExistence type="predicted"/>
<keyword evidence="2" id="KW-0732">Signal</keyword>
<feature type="region of interest" description="Disordered" evidence="1">
    <location>
        <begin position="40"/>
        <end position="71"/>
    </location>
</feature>
<reference evidence="3" key="1">
    <citation type="submission" date="2023-01" db="EMBL/GenBank/DDBJ databases">
        <title>The chitinases involved in constricting ring structure development in the nematode-trapping fungus Drechslerella dactyloides.</title>
        <authorList>
            <person name="Wang R."/>
            <person name="Zhang L."/>
            <person name="Tang P."/>
            <person name="Li S."/>
            <person name="Liang L."/>
        </authorList>
    </citation>
    <scope>NUCLEOTIDE SEQUENCE</scope>
    <source>
        <strain evidence="3">YMF1.00031</strain>
    </source>
</reference>
<dbReference type="Proteomes" id="UP001221413">
    <property type="component" value="Unassembled WGS sequence"/>
</dbReference>
<protein>
    <submittedName>
        <fullName evidence="3">Uncharacterized protein</fullName>
    </submittedName>
</protein>
<evidence type="ECO:0000313" key="4">
    <source>
        <dbReference type="Proteomes" id="UP001221413"/>
    </source>
</evidence>
<organism evidence="3 4">
    <name type="scientific">Drechslerella dactyloides</name>
    <name type="common">Nematode-trapping fungus</name>
    <name type="synonym">Arthrobotrys dactyloides</name>
    <dbReference type="NCBI Taxonomy" id="74499"/>
    <lineage>
        <taxon>Eukaryota</taxon>
        <taxon>Fungi</taxon>
        <taxon>Dikarya</taxon>
        <taxon>Ascomycota</taxon>
        <taxon>Pezizomycotina</taxon>
        <taxon>Orbiliomycetes</taxon>
        <taxon>Orbiliales</taxon>
        <taxon>Orbiliaceae</taxon>
        <taxon>Drechslerella</taxon>
    </lineage>
</organism>
<evidence type="ECO:0000313" key="3">
    <source>
        <dbReference type="EMBL" id="KAJ6260856.1"/>
    </source>
</evidence>
<dbReference type="EMBL" id="JAQGDS010000004">
    <property type="protein sequence ID" value="KAJ6260856.1"/>
    <property type="molecule type" value="Genomic_DNA"/>
</dbReference>
<name>A0AAD6IYK3_DREDA</name>
<feature type="chain" id="PRO_5042053680" evidence="2">
    <location>
        <begin position="16"/>
        <end position="71"/>
    </location>
</feature>
<evidence type="ECO:0000256" key="2">
    <source>
        <dbReference type="SAM" id="SignalP"/>
    </source>
</evidence>
<feature type="compositionally biased region" description="Basic and acidic residues" evidence="1">
    <location>
        <begin position="43"/>
        <end position="71"/>
    </location>
</feature>
<comment type="caution">
    <text evidence="3">The sequence shown here is derived from an EMBL/GenBank/DDBJ whole genome shotgun (WGS) entry which is preliminary data.</text>
</comment>
<dbReference type="AlphaFoldDB" id="A0AAD6IYK3"/>